<organism evidence="2 3">
    <name type="scientific">Brassica campestris</name>
    <name type="common">Field mustard</name>
    <dbReference type="NCBI Taxonomy" id="3711"/>
    <lineage>
        <taxon>Eukaryota</taxon>
        <taxon>Viridiplantae</taxon>
        <taxon>Streptophyta</taxon>
        <taxon>Embryophyta</taxon>
        <taxon>Tracheophyta</taxon>
        <taxon>Spermatophyta</taxon>
        <taxon>Magnoliopsida</taxon>
        <taxon>eudicotyledons</taxon>
        <taxon>Gunneridae</taxon>
        <taxon>Pentapetalae</taxon>
        <taxon>rosids</taxon>
        <taxon>malvids</taxon>
        <taxon>Brassicales</taxon>
        <taxon>Brassicaceae</taxon>
        <taxon>Brassiceae</taxon>
        <taxon>Brassica</taxon>
    </lineage>
</organism>
<dbReference type="PANTHER" id="PTHR47074">
    <property type="entry name" value="BNAC02G40300D PROTEIN"/>
    <property type="match status" value="1"/>
</dbReference>
<dbReference type="Pfam" id="PF13456">
    <property type="entry name" value="RVT_3"/>
    <property type="match status" value="1"/>
</dbReference>
<dbReference type="Gene3D" id="3.30.420.10">
    <property type="entry name" value="Ribonuclease H-like superfamily/Ribonuclease H"/>
    <property type="match status" value="1"/>
</dbReference>
<feature type="domain" description="RNase H type-1" evidence="1">
    <location>
        <begin position="5"/>
        <end position="82"/>
    </location>
</feature>
<dbReference type="GO" id="GO:0004523">
    <property type="term" value="F:RNA-DNA hybrid ribonuclease activity"/>
    <property type="evidence" value="ECO:0007669"/>
    <property type="project" value="InterPro"/>
</dbReference>
<dbReference type="InterPro" id="IPR012337">
    <property type="entry name" value="RNaseH-like_sf"/>
</dbReference>
<evidence type="ECO:0000313" key="2">
    <source>
        <dbReference type="EMBL" id="RID67754.1"/>
    </source>
</evidence>
<name>A0A397ZTM5_BRACM</name>
<evidence type="ECO:0000259" key="1">
    <source>
        <dbReference type="Pfam" id="PF13456"/>
    </source>
</evidence>
<proteinExistence type="predicted"/>
<dbReference type="InterPro" id="IPR052929">
    <property type="entry name" value="RNase_H-like_EbsB-rel"/>
</dbReference>
<dbReference type="EMBL" id="CM010631">
    <property type="protein sequence ID" value="RID67754.1"/>
    <property type="molecule type" value="Genomic_DNA"/>
</dbReference>
<sequence length="90" mass="9937">MAYQALAVKTALLEAVRMGLRTLTIWSDSQSLITAITSRGRITEPFGVLYDIEHLCNSFSAVSFRHVPRLKNTEADALAKLALMNLIDSV</sequence>
<dbReference type="SUPFAM" id="SSF53098">
    <property type="entry name" value="Ribonuclease H-like"/>
    <property type="match status" value="1"/>
</dbReference>
<dbReference type="GO" id="GO:0003676">
    <property type="term" value="F:nucleic acid binding"/>
    <property type="evidence" value="ECO:0007669"/>
    <property type="project" value="InterPro"/>
</dbReference>
<dbReference type="AlphaFoldDB" id="A0A397ZTM5"/>
<protein>
    <recommendedName>
        <fullName evidence="1">RNase H type-1 domain-containing protein</fullName>
    </recommendedName>
</protein>
<dbReference type="Proteomes" id="UP000264353">
    <property type="component" value="Chromosome A4"/>
</dbReference>
<evidence type="ECO:0000313" key="3">
    <source>
        <dbReference type="Proteomes" id="UP000264353"/>
    </source>
</evidence>
<accession>A0A397ZTM5</accession>
<dbReference type="PANTHER" id="PTHR47074:SF11">
    <property type="entry name" value="REVERSE TRANSCRIPTASE-LIKE PROTEIN"/>
    <property type="match status" value="1"/>
</dbReference>
<dbReference type="InterPro" id="IPR002156">
    <property type="entry name" value="RNaseH_domain"/>
</dbReference>
<reference evidence="2 3" key="1">
    <citation type="submission" date="2018-06" db="EMBL/GenBank/DDBJ databases">
        <title>WGS assembly of Brassica rapa FPsc.</title>
        <authorList>
            <person name="Bowman J."/>
            <person name="Kohchi T."/>
            <person name="Yamato K."/>
            <person name="Jenkins J."/>
            <person name="Shu S."/>
            <person name="Ishizaki K."/>
            <person name="Yamaoka S."/>
            <person name="Nishihama R."/>
            <person name="Nakamura Y."/>
            <person name="Berger F."/>
            <person name="Adam C."/>
            <person name="Aki S."/>
            <person name="Althoff F."/>
            <person name="Araki T."/>
            <person name="Arteaga-Vazquez M."/>
            <person name="Balasubrmanian S."/>
            <person name="Bauer D."/>
            <person name="Boehm C."/>
            <person name="Briginshaw L."/>
            <person name="Caballero-Perez J."/>
            <person name="Catarino B."/>
            <person name="Chen F."/>
            <person name="Chiyoda S."/>
            <person name="Chovatia M."/>
            <person name="Davies K."/>
            <person name="Delmans M."/>
            <person name="Demura T."/>
            <person name="Dierschke T."/>
            <person name="Dolan L."/>
            <person name="Dorantes-Acosta A."/>
            <person name="Eklund D."/>
            <person name="Florent S."/>
            <person name="Flores-Sandoval E."/>
            <person name="Fujiyama A."/>
            <person name="Fukuzawa H."/>
            <person name="Galik B."/>
            <person name="Grimanelli D."/>
            <person name="Grimwood J."/>
            <person name="Grossniklaus U."/>
            <person name="Hamada T."/>
            <person name="Haseloff J."/>
            <person name="Hetherington A."/>
            <person name="Higo A."/>
            <person name="Hirakawa Y."/>
            <person name="Hundley H."/>
            <person name="Ikeda Y."/>
            <person name="Inoue K."/>
            <person name="Inoue S."/>
            <person name="Ishida S."/>
            <person name="Jia Q."/>
            <person name="Kakita M."/>
            <person name="Kanazawa T."/>
            <person name="Kawai Y."/>
            <person name="Kawashima T."/>
            <person name="Kennedy M."/>
            <person name="Kinose K."/>
            <person name="Kinoshita T."/>
            <person name="Kohara Y."/>
            <person name="Koide E."/>
            <person name="Komatsu K."/>
            <person name="Kopischke S."/>
            <person name="Kubo M."/>
            <person name="Kyozuka J."/>
            <person name="Lagercrantz U."/>
            <person name="Lin S."/>
            <person name="Lindquist E."/>
            <person name="Lipzen A."/>
            <person name="Lu C."/>
            <person name="Luna E."/>
            <person name="Martienssen R."/>
            <person name="Minamino N."/>
            <person name="Mizutani M."/>
            <person name="Mizutani M."/>
            <person name="Mochizuki N."/>
            <person name="Monte I."/>
            <person name="Mosher R."/>
            <person name="Nagasaki H."/>
            <person name="Nakagami H."/>
            <person name="Naramoto S."/>
            <person name="Nishitani K."/>
            <person name="Ohtani M."/>
            <person name="Okamoto T."/>
            <person name="Okumura M."/>
            <person name="Phillips J."/>
            <person name="Pollak B."/>
            <person name="Reinders A."/>
            <person name="Roevekamp M."/>
            <person name="Sano R."/>
            <person name="Sawa S."/>
            <person name="Schmid M."/>
            <person name="Shirakawa M."/>
            <person name="Solano R."/>
            <person name="Spunde A."/>
            <person name="Suetsugu N."/>
            <person name="Sugano S."/>
            <person name="Sugiyama A."/>
            <person name="Sun R."/>
            <person name="Suzuki Y."/>
            <person name="Takenaka M."/>
            <person name="Takezawa D."/>
            <person name="Tomogane H."/>
            <person name="Tsuzuki M."/>
            <person name="Ueda T."/>
            <person name="Umeda M."/>
            <person name="Ward J."/>
            <person name="Watanabe Y."/>
            <person name="Yazaki K."/>
            <person name="Yokoyama R."/>
            <person name="Yoshitake Y."/>
            <person name="Yotsui I."/>
            <person name="Zachgo S."/>
            <person name="Schmutz J."/>
        </authorList>
    </citation>
    <scope>NUCLEOTIDE SEQUENCE [LARGE SCALE GENOMIC DNA]</scope>
    <source>
        <strain evidence="3">cv. B-3</strain>
    </source>
</reference>
<gene>
    <name evidence="2" type="ORF">BRARA_D02823</name>
</gene>
<dbReference type="InterPro" id="IPR036397">
    <property type="entry name" value="RNaseH_sf"/>
</dbReference>